<evidence type="ECO:0000313" key="4">
    <source>
        <dbReference type="Proteomes" id="UP001221757"/>
    </source>
</evidence>
<dbReference type="Proteomes" id="UP001221757">
    <property type="component" value="Unassembled WGS sequence"/>
</dbReference>
<comment type="caution">
    <text evidence="3">The sequence shown here is derived from an EMBL/GenBank/DDBJ whole genome shotgun (WGS) entry which is preliminary data.</text>
</comment>
<feature type="signal peptide" evidence="2">
    <location>
        <begin position="1"/>
        <end position="18"/>
    </location>
</feature>
<keyword evidence="2" id="KW-0732">Signal</keyword>
<dbReference type="AlphaFoldDB" id="A0AAD7G4N8"/>
<feature type="chain" id="PRO_5041939501" evidence="2">
    <location>
        <begin position="19"/>
        <end position="276"/>
    </location>
</feature>
<reference evidence="3" key="1">
    <citation type="submission" date="2023-03" db="EMBL/GenBank/DDBJ databases">
        <title>Massive genome expansion in bonnet fungi (Mycena s.s.) driven by repeated elements and novel gene families across ecological guilds.</title>
        <authorList>
            <consortium name="Lawrence Berkeley National Laboratory"/>
            <person name="Harder C.B."/>
            <person name="Miyauchi S."/>
            <person name="Viragh M."/>
            <person name="Kuo A."/>
            <person name="Thoen E."/>
            <person name="Andreopoulos B."/>
            <person name="Lu D."/>
            <person name="Skrede I."/>
            <person name="Drula E."/>
            <person name="Henrissat B."/>
            <person name="Morin E."/>
            <person name="Kohler A."/>
            <person name="Barry K."/>
            <person name="LaButti K."/>
            <person name="Morin E."/>
            <person name="Salamov A."/>
            <person name="Lipzen A."/>
            <person name="Mereny Z."/>
            <person name="Hegedus B."/>
            <person name="Baldrian P."/>
            <person name="Stursova M."/>
            <person name="Weitz H."/>
            <person name="Taylor A."/>
            <person name="Grigoriev I.V."/>
            <person name="Nagy L.G."/>
            <person name="Martin F."/>
            <person name="Kauserud H."/>
        </authorList>
    </citation>
    <scope>NUCLEOTIDE SEQUENCE</scope>
    <source>
        <strain evidence="3">CBHHK067</strain>
    </source>
</reference>
<sequence>MPVGSFIFALWKLVPCECRDCSDPWHRFTHRYFQNRRLTRLNACLSTPPQLGCSQHGPRSKAHELLAIVTSWVDGPGEAGFRKKGRTDVYHPGSIGEIRTSCVFGVRSVSGGARAKAEVWLGFSGQLAARKTALPLGAAEVDFDLSPMPPSSSPTFRQSDIPPGYIFFQYDGVFEALNQDKTSNNDSDKLRAQGTVRPIGPLGSGGRRGAFRKRMSPSSSPSHSPRPQFLNWHPGHGLPLGNFLLISWPPLPALLRDLLSRARRSLVASALRHRTT</sequence>
<evidence type="ECO:0000256" key="1">
    <source>
        <dbReference type="SAM" id="MobiDB-lite"/>
    </source>
</evidence>
<dbReference type="EMBL" id="JARKIE010000213">
    <property type="protein sequence ID" value="KAJ7665749.1"/>
    <property type="molecule type" value="Genomic_DNA"/>
</dbReference>
<keyword evidence="4" id="KW-1185">Reference proteome</keyword>
<proteinExistence type="predicted"/>
<accession>A0AAD7G4N8</accession>
<organism evidence="3 4">
    <name type="scientific">Mycena rosella</name>
    <name type="common">Pink bonnet</name>
    <name type="synonym">Agaricus rosellus</name>
    <dbReference type="NCBI Taxonomy" id="1033263"/>
    <lineage>
        <taxon>Eukaryota</taxon>
        <taxon>Fungi</taxon>
        <taxon>Dikarya</taxon>
        <taxon>Basidiomycota</taxon>
        <taxon>Agaricomycotina</taxon>
        <taxon>Agaricomycetes</taxon>
        <taxon>Agaricomycetidae</taxon>
        <taxon>Agaricales</taxon>
        <taxon>Marasmiineae</taxon>
        <taxon>Mycenaceae</taxon>
        <taxon>Mycena</taxon>
    </lineage>
</organism>
<gene>
    <name evidence="3" type="ORF">B0H17DRAFT_1143301</name>
</gene>
<feature type="compositionally biased region" description="Low complexity" evidence="1">
    <location>
        <begin position="216"/>
        <end position="227"/>
    </location>
</feature>
<evidence type="ECO:0000256" key="2">
    <source>
        <dbReference type="SAM" id="SignalP"/>
    </source>
</evidence>
<name>A0AAD7G4N8_MYCRO</name>
<evidence type="ECO:0000313" key="3">
    <source>
        <dbReference type="EMBL" id="KAJ7665749.1"/>
    </source>
</evidence>
<protein>
    <submittedName>
        <fullName evidence="3">Uncharacterized protein</fullName>
    </submittedName>
</protein>
<feature type="region of interest" description="Disordered" evidence="1">
    <location>
        <begin position="180"/>
        <end position="230"/>
    </location>
</feature>